<dbReference type="AlphaFoldDB" id="A0A8J4T5X1"/>
<evidence type="ECO:0000313" key="3">
    <source>
        <dbReference type="Proteomes" id="UP000748531"/>
    </source>
</evidence>
<gene>
    <name evidence="2" type="ORF">PHET_11892</name>
</gene>
<name>A0A8J4T5X1_9TREM</name>
<evidence type="ECO:0000256" key="1">
    <source>
        <dbReference type="SAM" id="MobiDB-lite"/>
    </source>
</evidence>
<comment type="caution">
    <text evidence="2">The sequence shown here is derived from an EMBL/GenBank/DDBJ whole genome shotgun (WGS) entry which is preliminary data.</text>
</comment>
<keyword evidence="3" id="KW-1185">Reference proteome</keyword>
<feature type="region of interest" description="Disordered" evidence="1">
    <location>
        <begin position="1"/>
        <end position="210"/>
    </location>
</feature>
<feature type="region of interest" description="Disordered" evidence="1">
    <location>
        <begin position="245"/>
        <end position="266"/>
    </location>
</feature>
<feature type="compositionally biased region" description="Polar residues" evidence="1">
    <location>
        <begin position="247"/>
        <end position="256"/>
    </location>
</feature>
<accession>A0A8J4T5X1</accession>
<feature type="compositionally biased region" description="Low complexity" evidence="1">
    <location>
        <begin position="86"/>
        <end position="111"/>
    </location>
</feature>
<dbReference type="Proteomes" id="UP000748531">
    <property type="component" value="Unassembled WGS sequence"/>
</dbReference>
<feature type="compositionally biased region" description="Polar residues" evidence="1">
    <location>
        <begin position="8"/>
        <end position="22"/>
    </location>
</feature>
<proteinExistence type="predicted"/>
<dbReference type="OrthoDB" id="10053467at2759"/>
<dbReference type="EMBL" id="LUCH01019297">
    <property type="protein sequence ID" value="KAF5394287.1"/>
    <property type="molecule type" value="Genomic_DNA"/>
</dbReference>
<evidence type="ECO:0000313" key="2">
    <source>
        <dbReference type="EMBL" id="KAF5394287.1"/>
    </source>
</evidence>
<reference evidence="2" key="1">
    <citation type="submission" date="2019-05" db="EMBL/GenBank/DDBJ databases">
        <title>Annotation for the trematode Paragonimus heterotremus.</title>
        <authorList>
            <person name="Choi Y.-J."/>
        </authorList>
    </citation>
    <scope>NUCLEOTIDE SEQUENCE</scope>
    <source>
        <strain evidence="2">LC</strain>
    </source>
</reference>
<protein>
    <submittedName>
        <fullName evidence="2">RING finger protein B</fullName>
    </submittedName>
</protein>
<organism evidence="2 3">
    <name type="scientific">Paragonimus heterotremus</name>
    <dbReference type="NCBI Taxonomy" id="100268"/>
    <lineage>
        <taxon>Eukaryota</taxon>
        <taxon>Metazoa</taxon>
        <taxon>Spiralia</taxon>
        <taxon>Lophotrochozoa</taxon>
        <taxon>Platyhelminthes</taxon>
        <taxon>Trematoda</taxon>
        <taxon>Digenea</taxon>
        <taxon>Plagiorchiida</taxon>
        <taxon>Troglotremata</taxon>
        <taxon>Troglotrematidae</taxon>
        <taxon>Paragonimus</taxon>
    </lineage>
</organism>
<feature type="compositionally biased region" description="Low complexity" evidence="1">
    <location>
        <begin position="53"/>
        <end position="66"/>
    </location>
</feature>
<sequence>MKDDDSKISSPNKQPSAGSNKPTARHSRPISRVDSSKRPPQKLKQHPQHIVGSSLDSKLSSAGSSPSEKRDRRLSTAVKSQLDVDLSSLSSLHSESSASSSPTPPMSSCNSLFTGNPEDAEPRRGSMVSQSSPKLVAKPKSDKQVNGELTKKKVTSNRPSVEETALPKQPPSHQNISPASVKHSQESEETENVASSTQRKETTREPSKYSNQQLELLFDRLLRLRQPHLAARMGEILLQYLTPRSPKATSKSQTKGDSSDKLGKSNRAVKVLHSEVPRVIAFNLRKLPITCLDQLSGLIAEDESIPDEIETEPTGRSVTTA</sequence>
<feature type="compositionally biased region" description="Basic and acidic residues" evidence="1">
    <location>
        <begin position="139"/>
        <end position="151"/>
    </location>
</feature>
<feature type="compositionally biased region" description="Basic and acidic residues" evidence="1">
    <location>
        <begin position="198"/>
        <end position="207"/>
    </location>
</feature>